<feature type="transmembrane region" description="Helical" evidence="7">
    <location>
        <begin position="48"/>
        <end position="73"/>
    </location>
</feature>
<reference evidence="9" key="1">
    <citation type="submission" date="2016-12" db="EMBL/GenBank/DDBJ databases">
        <authorList>
            <person name="Varghese N."/>
            <person name="Submissions S."/>
        </authorList>
    </citation>
    <scope>NUCLEOTIDE SEQUENCE [LARGE SCALE GENOMIC DNA]</scope>
    <source>
        <strain evidence="9">DSM 11544</strain>
    </source>
</reference>
<feature type="transmembrane region" description="Helical" evidence="7">
    <location>
        <begin position="280"/>
        <end position="297"/>
    </location>
</feature>
<name>A0A1M7UJ31_9FIRM</name>
<feature type="transmembrane region" description="Helical" evidence="7">
    <location>
        <begin position="122"/>
        <end position="145"/>
    </location>
</feature>
<dbReference type="InterPro" id="IPR005614">
    <property type="entry name" value="NrfD-like"/>
</dbReference>
<evidence type="ECO:0000256" key="5">
    <source>
        <dbReference type="ARBA" id="ARBA00022989"/>
    </source>
</evidence>
<evidence type="ECO:0000256" key="1">
    <source>
        <dbReference type="ARBA" id="ARBA00004651"/>
    </source>
</evidence>
<dbReference type="EMBL" id="FRDN01000013">
    <property type="protein sequence ID" value="SHN82989.1"/>
    <property type="molecule type" value="Genomic_DNA"/>
</dbReference>
<evidence type="ECO:0000256" key="3">
    <source>
        <dbReference type="ARBA" id="ARBA00022475"/>
    </source>
</evidence>
<protein>
    <submittedName>
        <fullName evidence="8">Prokaryotic molybdopterin-containing oxidoreductase family, membrane subunit</fullName>
    </submittedName>
</protein>
<feature type="transmembrane region" description="Helical" evidence="7">
    <location>
        <begin position="376"/>
        <end position="397"/>
    </location>
</feature>
<dbReference type="GO" id="GO:0005886">
    <property type="term" value="C:plasma membrane"/>
    <property type="evidence" value="ECO:0007669"/>
    <property type="project" value="UniProtKB-SubCell"/>
</dbReference>
<feature type="transmembrane region" description="Helical" evidence="7">
    <location>
        <begin position="12"/>
        <end position="28"/>
    </location>
</feature>
<comment type="subcellular location">
    <subcellularLocation>
        <location evidence="1">Cell membrane</location>
        <topology evidence="1">Multi-pass membrane protein</topology>
    </subcellularLocation>
</comment>
<dbReference type="InterPro" id="IPR052049">
    <property type="entry name" value="Electron_transfer_protein"/>
</dbReference>
<feature type="transmembrane region" description="Helical" evidence="7">
    <location>
        <begin position="80"/>
        <end position="102"/>
    </location>
</feature>
<dbReference type="RefSeq" id="WP_072774137.1">
    <property type="nucleotide sequence ID" value="NZ_FRDN01000013.1"/>
</dbReference>
<keyword evidence="3" id="KW-1003">Cell membrane</keyword>
<dbReference type="Pfam" id="PF03916">
    <property type="entry name" value="NrfD"/>
    <property type="match status" value="1"/>
</dbReference>
<evidence type="ECO:0000256" key="4">
    <source>
        <dbReference type="ARBA" id="ARBA00022692"/>
    </source>
</evidence>
<evidence type="ECO:0000256" key="2">
    <source>
        <dbReference type="ARBA" id="ARBA00008929"/>
    </source>
</evidence>
<evidence type="ECO:0000256" key="7">
    <source>
        <dbReference type="SAM" id="Phobius"/>
    </source>
</evidence>
<dbReference type="Proteomes" id="UP000184010">
    <property type="component" value="Unassembled WGS sequence"/>
</dbReference>
<sequence>MVNNAAKTRRTWMFIFLAVGLLGFGFYINQLMNGLVVTGMYNSVSWGLYIITFAFLVGLSAGGLIVSSSAYVLKIEKLKSVAPVGIVVAVACIIGAAAMIMADVGHPERVLNIVFGGRYTSPIAWDFLVISIYLCIGLYECWIFFSKKWRGETEEKRERVLARAAIFSLPIALLVHSITAWIFGLQVGKPYWDTALMAPIFISSAVVSGIGVLLIIAYLGRKAGIPGLDQENVGTLAKILIGFVILDLFLLFCDLFTLVYSGGTVQAEAALMILTGKFAPLLWIELIVGMAVPLFILSNKATNRSPGWLAVAGFLVMAAVFLKRINIILPGFMVLNIADQPGVSTGRFVQSSGQFFEAGKSSFTAMTAYAPTLNEIAITVGVLSLVALIITYGVGLVMNIDPHSSKAAVAGKQRALGGKNLTSGAAE</sequence>
<dbReference type="Gene3D" id="1.20.1630.10">
    <property type="entry name" value="Formate dehydrogenase/DMSO reductase domain"/>
    <property type="match status" value="1"/>
</dbReference>
<keyword evidence="5 7" id="KW-1133">Transmembrane helix</keyword>
<feature type="transmembrane region" description="Helical" evidence="7">
    <location>
        <begin position="239"/>
        <end position="260"/>
    </location>
</feature>
<evidence type="ECO:0000313" key="9">
    <source>
        <dbReference type="Proteomes" id="UP000184010"/>
    </source>
</evidence>
<comment type="similarity">
    <text evidence="2">Belongs to the NrfD family.</text>
</comment>
<keyword evidence="9" id="KW-1185">Reference proteome</keyword>
<feature type="transmembrane region" description="Helical" evidence="7">
    <location>
        <begin position="309"/>
        <end position="329"/>
    </location>
</feature>
<dbReference type="AlphaFoldDB" id="A0A1M7UJ31"/>
<proteinExistence type="inferred from homology"/>
<gene>
    <name evidence="8" type="ORF">SAMN02745215_03924</name>
</gene>
<feature type="transmembrane region" description="Helical" evidence="7">
    <location>
        <begin position="165"/>
        <end position="184"/>
    </location>
</feature>
<dbReference type="PANTHER" id="PTHR34856:SF2">
    <property type="entry name" value="PROTEIN NRFD"/>
    <property type="match status" value="1"/>
</dbReference>
<accession>A0A1M7UJ31</accession>
<dbReference type="STRING" id="1121395.SAMN02745215_03924"/>
<evidence type="ECO:0000256" key="6">
    <source>
        <dbReference type="ARBA" id="ARBA00023136"/>
    </source>
</evidence>
<keyword evidence="4 7" id="KW-0812">Transmembrane</keyword>
<organism evidence="8 9">
    <name type="scientific">Desulfitobacterium chlororespirans DSM 11544</name>
    <dbReference type="NCBI Taxonomy" id="1121395"/>
    <lineage>
        <taxon>Bacteria</taxon>
        <taxon>Bacillati</taxon>
        <taxon>Bacillota</taxon>
        <taxon>Clostridia</taxon>
        <taxon>Eubacteriales</taxon>
        <taxon>Desulfitobacteriaceae</taxon>
        <taxon>Desulfitobacterium</taxon>
    </lineage>
</organism>
<evidence type="ECO:0000313" key="8">
    <source>
        <dbReference type="EMBL" id="SHN82989.1"/>
    </source>
</evidence>
<keyword evidence="6 7" id="KW-0472">Membrane</keyword>
<feature type="transmembrane region" description="Helical" evidence="7">
    <location>
        <begin position="196"/>
        <end position="219"/>
    </location>
</feature>
<dbReference type="PANTHER" id="PTHR34856">
    <property type="entry name" value="PROTEIN NRFD"/>
    <property type="match status" value="1"/>
</dbReference>